<gene>
    <name evidence="3" type="ORF">DOTSEDRAFT_170221</name>
</gene>
<dbReference type="eggNOG" id="ENOG502QS1J">
    <property type="taxonomic scope" value="Eukaryota"/>
</dbReference>
<dbReference type="PANTHER" id="PTHR11941:SF75">
    <property type="entry name" value="ENOYL-COA HYDRATASE_ISOMERASE FAMILY PROTEIN"/>
    <property type="match status" value="1"/>
</dbReference>
<dbReference type="EMBL" id="KB446538">
    <property type="protein sequence ID" value="EME45064.1"/>
    <property type="molecule type" value="Genomic_DNA"/>
</dbReference>
<organism evidence="3 4">
    <name type="scientific">Dothistroma septosporum (strain NZE10 / CBS 128990)</name>
    <name type="common">Red band needle blight fungus</name>
    <name type="synonym">Mycosphaerella pini</name>
    <dbReference type="NCBI Taxonomy" id="675120"/>
    <lineage>
        <taxon>Eukaryota</taxon>
        <taxon>Fungi</taxon>
        <taxon>Dikarya</taxon>
        <taxon>Ascomycota</taxon>
        <taxon>Pezizomycotina</taxon>
        <taxon>Dothideomycetes</taxon>
        <taxon>Dothideomycetidae</taxon>
        <taxon>Mycosphaerellales</taxon>
        <taxon>Mycosphaerellaceae</taxon>
        <taxon>Dothistroma</taxon>
    </lineage>
</organism>
<dbReference type="Proteomes" id="UP000016933">
    <property type="component" value="Unassembled WGS sequence"/>
</dbReference>
<evidence type="ECO:0000256" key="2">
    <source>
        <dbReference type="SAM" id="MobiDB-lite"/>
    </source>
</evidence>
<dbReference type="GO" id="GO:0004165">
    <property type="term" value="F:delta(3)-delta(2)-enoyl-CoA isomerase activity"/>
    <property type="evidence" value="ECO:0007669"/>
    <property type="project" value="TreeGrafter"/>
</dbReference>
<reference evidence="3 4" key="2">
    <citation type="journal article" date="2012" name="PLoS Pathog.">
        <title>Diverse lifestyles and strategies of plant pathogenesis encoded in the genomes of eighteen Dothideomycetes fungi.</title>
        <authorList>
            <person name="Ohm R.A."/>
            <person name="Feau N."/>
            <person name="Henrissat B."/>
            <person name="Schoch C.L."/>
            <person name="Horwitz B.A."/>
            <person name="Barry K.W."/>
            <person name="Condon B.J."/>
            <person name="Copeland A.C."/>
            <person name="Dhillon B."/>
            <person name="Glaser F."/>
            <person name="Hesse C.N."/>
            <person name="Kosti I."/>
            <person name="LaButti K."/>
            <person name="Lindquist E.A."/>
            <person name="Lucas S."/>
            <person name="Salamov A.A."/>
            <person name="Bradshaw R.E."/>
            <person name="Ciuffetti L."/>
            <person name="Hamelin R.C."/>
            <person name="Kema G.H.J."/>
            <person name="Lawrence C."/>
            <person name="Scott J.A."/>
            <person name="Spatafora J.W."/>
            <person name="Turgeon B.G."/>
            <person name="de Wit P.J.G.M."/>
            <person name="Zhong S."/>
            <person name="Goodwin S.B."/>
            <person name="Grigoriev I.V."/>
        </authorList>
    </citation>
    <scope>NUCLEOTIDE SEQUENCE [LARGE SCALE GENOMIC DNA]</scope>
    <source>
        <strain evidence="4">NZE10 / CBS 128990</strain>
    </source>
</reference>
<dbReference type="Gene3D" id="3.90.226.10">
    <property type="entry name" value="2-enoyl-CoA Hydratase, Chain A, domain 1"/>
    <property type="match status" value="1"/>
</dbReference>
<reference evidence="4" key="1">
    <citation type="journal article" date="2012" name="PLoS Genet.">
        <title>The genomes of the fungal plant pathogens Cladosporium fulvum and Dothistroma septosporum reveal adaptation to different hosts and lifestyles but also signatures of common ancestry.</title>
        <authorList>
            <person name="de Wit P.J.G.M."/>
            <person name="van der Burgt A."/>
            <person name="Oekmen B."/>
            <person name="Stergiopoulos I."/>
            <person name="Abd-Elsalam K.A."/>
            <person name="Aerts A.L."/>
            <person name="Bahkali A.H."/>
            <person name="Beenen H.G."/>
            <person name="Chettri P."/>
            <person name="Cox M.P."/>
            <person name="Datema E."/>
            <person name="de Vries R.P."/>
            <person name="Dhillon B."/>
            <person name="Ganley A.R."/>
            <person name="Griffiths S.A."/>
            <person name="Guo Y."/>
            <person name="Hamelin R.C."/>
            <person name="Henrissat B."/>
            <person name="Kabir M.S."/>
            <person name="Jashni M.K."/>
            <person name="Kema G."/>
            <person name="Klaubauf S."/>
            <person name="Lapidus A."/>
            <person name="Levasseur A."/>
            <person name="Lindquist E."/>
            <person name="Mehrabi R."/>
            <person name="Ohm R.A."/>
            <person name="Owen T.J."/>
            <person name="Salamov A."/>
            <person name="Schwelm A."/>
            <person name="Schijlen E."/>
            <person name="Sun H."/>
            <person name="van den Burg H.A."/>
            <person name="van Ham R.C.H.J."/>
            <person name="Zhang S."/>
            <person name="Goodwin S.B."/>
            <person name="Grigoriev I.V."/>
            <person name="Collemare J."/>
            <person name="Bradshaw R.E."/>
        </authorList>
    </citation>
    <scope>NUCLEOTIDE SEQUENCE [LARGE SCALE GENOMIC DNA]</scope>
    <source>
        <strain evidence="4">NZE10 / CBS 128990</strain>
    </source>
</reference>
<dbReference type="STRING" id="675120.N1PRL6"/>
<keyword evidence="1" id="KW-0843">Virulence</keyword>
<dbReference type="InterPro" id="IPR029045">
    <property type="entry name" value="ClpP/crotonase-like_dom_sf"/>
</dbReference>
<dbReference type="Pfam" id="PF00378">
    <property type="entry name" value="ECH_1"/>
    <property type="match status" value="1"/>
</dbReference>
<proteinExistence type="predicted"/>
<feature type="region of interest" description="Disordered" evidence="2">
    <location>
        <begin position="249"/>
        <end position="277"/>
    </location>
</feature>
<dbReference type="OMA" id="SIVCTNP"/>
<dbReference type="InterPro" id="IPR001753">
    <property type="entry name" value="Enoyl-CoA_hydra/iso"/>
</dbReference>
<sequence>MSPAAVLFEIPIRDGEGSKGSVVCTEPSPQVYVLTFSNGPDNRLVTPFCRALILALDIIEHRHPPGVVITTSAVPKFYSNGMDIEHSKFTRAYMSDTLYALWHRLLTYPRPTIALINGHAFAGGMMVAMMHDYRVMNPHKGYLCLNELELGMPLRPPMLSVFRMKLSAATLRKLLLEAYRFKALDALKEGIIDHVGGLDETLAFVDDLQLVKKAQPGGSGSSAYGELKREMWRETVDLLEGWAEEHVRDAKTAERSQGERRSSLANVKTWERTKAKL</sequence>
<dbReference type="GO" id="GO:0005777">
    <property type="term" value="C:peroxisome"/>
    <property type="evidence" value="ECO:0007669"/>
    <property type="project" value="TreeGrafter"/>
</dbReference>
<dbReference type="HOGENOM" id="CLU_009834_3_1_1"/>
<dbReference type="AlphaFoldDB" id="N1PRL6"/>
<evidence type="ECO:0000256" key="1">
    <source>
        <dbReference type="ARBA" id="ARBA00023026"/>
    </source>
</evidence>
<dbReference type="OrthoDB" id="1696280at2759"/>
<feature type="compositionally biased region" description="Basic and acidic residues" evidence="2">
    <location>
        <begin position="249"/>
        <end position="262"/>
    </location>
</feature>
<dbReference type="GO" id="GO:0006635">
    <property type="term" value="P:fatty acid beta-oxidation"/>
    <property type="evidence" value="ECO:0007669"/>
    <property type="project" value="TreeGrafter"/>
</dbReference>
<dbReference type="PANTHER" id="PTHR11941">
    <property type="entry name" value="ENOYL-COA HYDRATASE-RELATED"/>
    <property type="match status" value="1"/>
</dbReference>
<dbReference type="SUPFAM" id="SSF52096">
    <property type="entry name" value="ClpP/crotonase"/>
    <property type="match status" value="1"/>
</dbReference>
<name>N1PRL6_DOTSN</name>
<evidence type="ECO:0008006" key="5">
    <source>
        <dbReference type="Google" id="ProtNLM"/>
    </source>
</evidence>
<evidence type="ECO:0000313" key="3">
    <source>
        <dbReference type="EMBL" id="EME45064.1"/>
    </source>
</evidence>
<dbReference type="CDD" id="cd06558">
    <property type="entry name" value="crotonase-like"/>
    <property type="match status" value="1"/>
</dbReference>
<evidence type="ECO:0000313" key="4">
    <source>
        <dbReference type="Proteomes" id="UP000016933"/>
    </source>
</evidence>
<keyword evidence="4" id="KW-1185">Reference proteome</keyword>
<protein>
    <recommendedName>
        <fullName evidence="5">Enoyl-CoA hydratase/isomerase family protein</fullName>
    </recommendedName>
</protein>
<accession>N1PRL6</accession>